<reference evidence="1 2" key="1">
    <citation type="submission" date="2019-09" db="EMBL/GenBank/DDBJ databases">
        <title>Chitinophaga ginsengihumi sp. nov., isolated from soil of ginseng rhizosphere.</title>
        <authorList>
            <person name="Lee J."/>
        </authorList>
    </citation>
    <scope>NUCLEOTIDE SEQUENCE [LARGE SCALE GENOMIC DNA]</scope>
    <source>
        <strain evidence="1 2">BN140078</strain>
    </source>
</reference>
<comment type="caution">
    <text evidence="1">The sequence shown here is derived from an EMBL/GenBank/DDBJ whole genome shotgun (WGS) entry which is preliminary data.</text>
</comment>
<evidence type="ECO:0000313" key="2">
    <source>
        <dbReference type="Proteomes" id="UP000324611"/>
    </source>
</evidence>
<reference evidence="1 2" key="2">
    <citation type="submission" date="2019-09" db="EMBL/GenBank/DDBJ databases">
        <authorList>
            <person name="Jin C."/>
        </authorList>
    </citation>
    <scope>NUCLEOTIDE SEQUENCE [LARGE SCALE GENOMIC DNA]</scope>
    <source>
        <strain evidence="1 2">BN140078</strain>
    </source>
</reference>
<dbReference type="RefSeq" id="WP_149840250.1">
    <property type="nucleotide sequence ID" value="NZ_VUOC01000004.1"/>
</dbReference>
<name>A0A5B2VJ27_9BACT</name>
<organism evidence="1 2">
    <name type="scientific">Chitinophaga agrisoli</name>
    <dbReference type="NCBI Taxonomy" id="2607653"/>
    <lineage>
        <taxon>Bacteria</taxon>
        <taxon>Pseudomonadati</taxon>
        <taxon>Bacteroidota</taxon>
        <taxon>Chitinophagia</taxon>
        <taxon>Chitinophagales</taxon>
        <taxon>Chitinophagaceae</taxon>
        <taxon>Chitinophaga</taxon>
    </lineage>
</organism>
<protein>
    <submittedName>
        <fullName evidence="1">Uncharacterized protein</fullName>
    </submittedName>
</protein>
<keyword evidence="2" id="KW-1185">Reference proteome</keyword>
<gene>
    <name evidence="1" type="ORF">F0L74_22940</name>
</gene>
<dbReference type="EMBL" id="VUOC01000004">
    <property type="protein sequence ID" value="KAA2239071.1"/>
    <property type="molecule type" value="Genomic_DNA"/>
</dbReference>
<dbReference type="Proteomes" id="UP000324611">
    <property type="component" value="Unassembled WGS sequence"/>
</dbReference>
<dbReference type="AlphaFoldDB" id="A0A5B2VJ27"/>
<accession>A0A5B2VJ27</accession>
<evidence type="ECO:0000313" key="1">
    <source>
        <dbReference type="EMBL" id="KAA2239071.1"/>
    </source>
</evidence>
<proteinExistence type="predicted"/>
<sequence>MVIMHNDIDIFSLGKSSLFSVTTKDKDGVTATTNFTNTYDADGKLSFQKMSNGENDFMLEYIYTKAVAKEQ</sequence>